<proteinExistence type="predicted"/>
<evidence type="ECO:0000313" key="3">
    <source>
        <dbReference type="Proteomes" id="UP000247790"/>
    </source>
</evidence>
<dbReference type="InterPro" id="IPR023387">
    <property type="entry name" value="DUF1653-like_dom"/>
</dbReference>
<reference evidence="2 3" key="1">
    <citation type="submission" date="2018-06" db="EMBL/GenBank/DDBJ databases">
        <title>Genomic Encyclopedia of Type Strains, Phase III (KMG-III): the genomes of soil and plant-associated and newly described type strains.</title>
        <authorList>
            <person name="Whitman W."/>
        </authorList>
    </citation>
    <scope>NUCLEOTIDE SEQUENCE [LARGE SCALE GENOMIC DNA]</scope>
    <source>
        <strain evidence="2 3">CECT 7022</strain>
    </source>
</reference>
<dbReference type="AlphaFoldDB" id="A0A2V4VVL6"/>
<feature type="domain" description="DUF1653" evidence="1">
    <location>
        <begin position="11"/>
        <end position="64"/>
    </location>
</feature>
<dbReference type="Gene3D" id="2.30.30.320">
    <property type="entry name" value="DUF1653-like domain"/>
    <property type="match status" value="1"/>
</dbReference>
<accession>A0A2V4VVL6</accession>
<dbReference type="InterPro" id="IPR037135">
    <property type="entry name" value="DUF1653-like_dom_sf"/>
</dbReference>
<evidence type="ECO:0000313" key="2">
    <source>
        <dbReference type="EMBL" id="PYE51497.1"/>
    </source>
</evidence>
<dbReference type="EMBL" id="QJSW01000002">
    <property type="protein sequence ID" value="PYE51497.1"/>
    <property type="molecule type" value="Genomic_DNA"/>
</dbReference>
<organism evidence="2 3">
    <name type="scientific">Paenibacillus barcinonensis</name>
    <dbReference type="NCBI Taxonomy" id="198119"/>
    <lineage>
        <taxon>Bacteria</taxon>
        <taxon>Bacillati</taxon>
        <taxon>Bacillota</taxon>
        <taxon>Bacilli</taxon>
        <taxon>Bacillales</taxon>
        <taxon>Paenibacillaceae</taxon>
        <taxon>Paenibacillus</taxon>
    </lineage>
</organism>
<dbReference type="Proteomes" id="UP000247790">
    <property type="component" value="Unassembled WGS sequence"/>
</dbReference>
<evidence type="ECO:0000259" key="1">
    <source>
        <dbReference type="Pfam" id="PF07866"/>
    </source>
</evidence>
<sequence>MLSFEENKGQSFRHYKGGLYKLIRLARHTETREVLVVYIGEDDLVWARPANMFFGHTDDGTKRFVEINECEEN</sequence>
<dbReference type="Pfam" id="PF07866">
    <property type="entry name" value="DUF1653"/>
    <property type="match status" value="1"/>
</dbReference>
<comment type="caution">
    <text evidence="2">The sequence shown here is derived from an EMBL/GenBank/DDBJ whole genome shotgun (WGS) entry which is preliminary data.</text>
</comment>
<gene>
    <name evidence="2" type="ORF">DFQ00_102291</name>
</gene>
<name>A0A2V4VVL6_PAEBA</name>
<protein>
    <submittedName>
        <fullName evidence="2">Uncharacterized protein DUF1653</fullName>
    </submittedName>
</protein>